<organism evidence="2 3">
    <name type="scientific">Colletotrichum godetiae</name>
    <dbReference type="NCBI Taxonomy" id="1209918"/>
    <lineage>
        <taxon>Eukaryota</taxon>
        <taxon>Fungi</taxon>
        <taxon>Dikarya</taxon>
        <taxon>Ascomycota</taxon>
        <taxon>Pezizomycotina</taxon>
        <taxon>Sordariomycetes</taxon>
        <taxon>Hypocreomycetidae</taxon>
        <taxon>Glomerellales</taxon>
        <taxon>Glomerellaceae</taxon>
        <taxon>Colletotrichum</taxon>
        <taxon>Colletotrichum acutatum species complex</taxon>
    </lineage>
</organism>
<dbReference type="AlphaFoldDB" id="A0AAJ0AM25"/>
<protein>
    <submittedName>
        <fullName evidence="2">Uncharacterized protein</fullName>
    </submittedName>
</protein>
<keyword evidence="1" id="KW-0732">Signal</keyword>
<feature type="chain" id="PRO_5042600380" evidence="1">
    <location>
        <begin position="18"/>
        <end position="178"/>
    </location>
</feature>
<reference evidence="2" key="1">
    <citation type="submission" date="2021-06" db="EMBL/GenBank/DDBJ databases">
        <title>Comparative genomics, transcriptomics and evolutionary studies reveal genomic signatures of adaptation to plant cell wall in hemibiotrophic fungi.</title>
        <authorList>
            <consortium name="DOE Joint Genome Institute"/>
            <person name="Baroncelli R."/>
            <person name="Diaz J.F."/>
            <person name="Benocci T."/>
            <person name="Peng M."/>
            <person name="Battaglia E."/>
            <person name="Haridas S."/>
            <person name="Andreopoulos W."/>
            <person name="Labutti K."/>
            <person name="Pangilinan J."/>
            <person name="Floch G.L."/>
            <person name="Makela M.R."/>
            <person name="Henrissat B."/>
            <person name="Grigoriev I.V."/>
            <person name="Crouch J.A."/>
            <person name="De Vries R.P."/>
            <person name="Sukno S.A."/>
            <person name="Thon M.R."/>
        </authorList>
    </citation>
    <scope>NUCLEOTIDE SEQUENCE</scope>
    <source>
        <strain evidence="2">CBS 193.32</strain>
    </source>
</reference>
<dbReference type="GeneID" id="85456966"/>
<accession>A0AAJ0AM25</accession>
<keyword evidence="3" id="KW-1185">Reference proteome</keyword>
<evidence type="ECO:0000313" key="2">
    <source>
        <dbReference type="EMBL" id="KAK1674882.1"/>
    </source>
</evidence>
<dbReference type="Proteomes" id="UP001224890">
    <property type="component" value="Unassembled WGS sequence"/>
</dbReference>
<name>A0AAJ0AM25_9PEZI</name>
<feature type="signal peptide" evidence="1">
    <location>
        <begin position="1"/>
        <end position="17"/>
    </location>
</feature>
<evidence type="ECO:0000313" key="3">
    <source>
        <dbReference type="Proteomes" id="UP001224890"/>
    </source>
</evidence>
<proteinExistence type="predicted"/>
<gene>
    <name evidence="2" type="ORF">BDP55DRAFT_632534</name>
</gene>
<dbReference type="RefSeq" id="XP_060428885.1">
    <property type="nucleotide sequence ID" value="XM_060572440.1"/>
</dbReference>
<evidence type="ECO:0000256" key="1">
    <source>
        <dbReference type="SAM" id="SignalP"/>
    </source>
</evidence>
<sequence>MKPSALFLIPLFSIAFAAPATPQNQCSVGASNVFQQVSNPDGSGLQVKGCDIAIPQSSIEANVLERRAMHGTLQVMWTITLSASKDIIIRALVNLVNDQITLFTEMAGMGVTVDNVARLSGNQVAFEVNAAGRWGDTAARFVYDFGVGTIISFIREGARDTGGYNLPVDTEYCYTRPA</sequence>
<comment type="caution">
    <text evidence="2">The sequence shown here is derived from an EMBL/GenBank/DDBJ whole genome shotgun (WGS) entry which is preliminary data.</text>
</comment>
<dbReference type="EMBL" id="JAHMHR010000023">
    <property type="protein sequence ID" value="KAK1674882.1"/>
    <property type="molecule type" value="Genomic_DNA"/>
</dbReference>